<dbReference type="InParanoid" id="A0A1E7EMI0"/>
<dbReference type="AlphaFoldDB" id="A0A1E7EMI0"/>
<dbReference type="EMBL" id="KV784398">
    <property type="protein sequence ID" value="OEU06793.1"/>
    <property type="molecule type" value="Genomic_DNA"/>
</dbReference>
<evidence type="ECO:0000313" key="1">
    <source>
        <dbReference type="EMBL" id="OEU06793.1"/>
    </source>
</evidence>
<keyword evidence="2" id="KW-1185">Reference proteome</keyword>
<reference evidence="1 2" key="1">
    <citation type="submission" date="2016-09" db="EMBL/GenBank/DDBJ databases">
        <title>Extensive genetic diversity and differential bi-allelic expression allows diatom success in the polar Southern Ocean.</title>
        <authorList>
            <consortium name="DOE Joint Genome Institute"/>
            <person name="Mock T."/>
            <person name="Otillar R.P."/>
            <person name="Strauss J."/>
            <person name="Dupont C."/>
            <person name="Frickenhaus S."/>
            <person name="Maumus F."/>
            <person name="Mcmullan M."/>
            <person name="Sanges R."/>
            <person name="Schmutz J."/>
            <person name="Toseland A."/>
            <person name="Valas R."/>
            <person name="Veluchamy A."/>
            <person name="Ward B.J."/>
            <person name="Allen A."/>
            <person name="Barry K."/>
            <person name="Falciatore A."/>
            <person name="Ferrante M."/>
            <person name="Fortunato A.E."/>
            <person name="Gloeckner G."/>
            <person name="Gruber A."/>
            <person name="Hipkin R."/>
            <person name="Janech M."/>
            <person name="Kroth P."/>
            <person name="Leese F."/>
            <person name="Lindquist E."/>
            <person name="Lyon B.R."/>
            <person name="Martin J."/>
            <person name="Mayer C."/>
            <person name="Parker M."/>
            <person name="Quesneville H."/>
            <person name="Raymond J."/>
            <person name="Uhlig C."/>
            <person name="Valentin K.U."/>
            <person name="Worden A.Z."/>
            <person name="Armbrust E.V."/>
            <person name="Bowler C."/>
            <person name="Green B."/>
            <person name="Moulton V."/>
            <person name="Van Oosterhout C."/>
            <person name="Grigoriev I."/>
        </authorList>
    </citation>
    <scope>NUCLEOTIDE SEQUENCE [LARGE SCALE GENOMIC DNA]</scope>
    <source>
        <strain evidence="1 2">CCMP1102</strain>
    </source>
</reference>
<proteinExistence type="predicted"/>
<accession>A0A1E7EMI0</accession>
<dbReference type="KEGG" id="fcy:FRACYDRAFT_253274"/>
<organism evidence="1 2">
    <name type="scientific">Fragilariopsis cylindrus CCMP1102</name>
    <dbReference type="NCBI Taxonomy" id="635003"/>
    <lineage>
        <taxon>Eukaryota</taxon>
        <taxon>Sar</taxon>
        <taxon>Stramenopiles</taxon>
        <taxon>Ochrophyta</taxon>
        <taxon>Bacillariophyta</taxon>
        <taxon>Bacillariophyceae</taxon>
        <taxon>Bacillariophycidae</taxon>
        <taxon>Bacillariales</taxon>
        <taxon>Bacillariaceae</taxon>
        <taxon>Fragilariopsis</taxon>
    </lineage>
</organism>
<sequence length="457" mass="51566">MALLAAKNDSAALLAAKNDSPLSQTVSRKSNRKRVTVQRYTNGLFGADRTWNDLPQQYIPVPGAIDVPTSIQGVNIGDIDDDDEGASGSLSTDSVVHELFVGSDPTPISAGRSTINDCCCDNREEHMFHVARHNFDSRIWDWNRSNDGETSVARFNLLLKKVEAVKSWNLGHTVSLNRVMKSKMNKLEVITEYLVVTIILELRNMKTDMRQMLMLLANLREVDEDHFNAIRNDHHDVMVHIAAKCFLASKELVQMSRSSDDEDVNMRFLSLLNKWLREESWNPCKFLEGCPYLPRRDLDDMIRLPSDDEVLGVIYYLEEHLMLGVDRSLLELKKGYLNIKYSIDQARESQSKHRNGEHGQLDAEMIEFVKQNSIEYIKRTKNDIVEIAVQLAAAGNTLMMLVHGDSFENSGWACACASGVGDPVWFKYHVDGVCDKCGNQKKLEVALGLDLEGAMDI</sequence>
<protein>
    <submittedName>
        <fullName evidence="1">Uncharacterized protein</fullName>
    </submittedName>
</protein>
<name>A0A1E7EMI0_9STRA</name>
<gene>
    <name evidence="1" type="ORF">FRACYDRAFT_253274</name>
</gene>
<dbReference type="Proteomes" id="UP000095751">
    <property type="component" value="Unassembled WGS sequence"/>
</dbReference>
<evidence type="ECO:0000313" key="2">
    <source>
        <dbReference type="Proteomes" id="UP000095751"/>
    </source>
</evidence>